<proteinExistence type="predicted"/>
<dbReference type="EC" id="1.1.1.-" evidence="3"/>
<dbReference type="GO" id="GO:0016491">
    <property type="term" value="F:oxidoreductase activity"/>
    <property type="evidence" value="ECO:0007669"/>
    <property type="project" value="UniProtKB-KW"/>
</dbReference>
<dbReference type="PANTHER" id="PTHR11695:SF294">
    <property type="entry name" value="RETICULON-4-INTERACTING PROTEIN 1, MITOCHONDRIAL"/>
    <property type="match status" value="1"/>
</dbReference>
<dbReference type="AlphaFoldDB" id="A0A1R4GGN9"/>
<dbReference type="Proteomes" id="UP000195787">
    <property type="component" value="Unassembled WGS sequence"/>
</dbReference>
<dbReference type="CDD" id="cd05289">
    <property type="entry name" value="MDR_like_2"/>
    <property type="match status" value="1"/>
</dbReference>
<organism evidence="3 4">
    <name type="scientific">Agrococcus casei LMG 22410</name>
    <dbReference type="NCBI Taxonomy" id="1255656"/>
    <lineage>
        <taxon>Bacteria</taxon>
        <taxon>Bacillati</taxon>
        <taxon>Actinomycetota</taxon>
        <taxon>Actinomycetes</taxon>
        <taxon>Micrococcales</taxon>
        <taxon>Microbacteriaceae</taxon>
        <taxon>Agrococcus</taxon>
    </lineage>
</organism>
<dbReference type="PANTHER" id="PTHR11695">
    <property type="entry name" value="ALCOHOL DEHYDROGENASE RELATED"/>
    <property type="match status" value="1"/>
</dbReference>
<keyword evidence="1 3" id="KW-0560">Oxidoreductase</keyword>
<dbReference type="Pfam" id="PF13602">
    <property type="entry name" value="ADH_zinc_N_2"/>
    <property type="match status" value="1"/>
</dbReference>
<keyword evidence="4" id="KW-1185">Reference proteome</keyword>
<dbReference type="InterPro" id="IPR013154">
    <property type="entry name" value="ADH-like_N"/>
</dbReference>
<feature type="domain" description="Enoyl reductase (ER)" evidence="2">
    <location>
        <begin position="59"/>
        <end position="376"/>
    </location>
</feature>
<accession>A0A1R4GGN9</accession>
<evidence type="ECO:0000313" key="3">
    <source>
        <dbReference type="EMBL" id="SJM67366.1"/>
    </source>
</evidence>
<evidence type="ECO:0000256" key="1">
    <source>
        <dbReference type="ARBA" id="ARBA00023002"/>
    </source>
</evidence>
<dbReference type="InterPro" id="IPR036291">
    <property type="entry name" value="NAD(P)-bd_dom_sf"/>
</dbReference>
<protein>
    <submittedName>
        <fullName evidence="3">Bifunctional protein: zinc-containing alcohol dehydrogenase quinone oxidoreductase ( NADPH:quinone reductase) Similar to arginate lyase</fullName>
        <ecNumber evidence="3">1.1.1.-</ecNumber>
    </submittedName>
</protein>
<dbReference type="EMBL" id="FUHU01000044">
    <property type="protein sequence ID" value="SJM67366.1"/>
    <property type="molecule type" value="Genomic_DNA"/>
</dbReference>
<evidence type="ECO:0000259" key="2">
    <source>
        <dbReference type="SMART" id="SM00829"/>
    </source>
</evidence>
<name>A0A1R4GGN9_9MICO</name>
<dbReference type="SUPFAM" id="SSF51735">
    <property type="entry name" value="NAD(P)-binding Rossmann-fold domains"/>
    <property type="match status" value="1"/>
</dbReference>
<sequence length="379" mass="40587">MTMIDAPMTTRSATVRASTRSNTILLICTCREYRIRALPLSAQILTQSAILAPVSAVATTLEGMRAVTLESVGPDATPQVTEVRDPLQLMSDALVQVHAAGINPIDWKTIAGKGVAAGIQRFPWVPGNDFAGTVLKSPYELSEFQPGDEVFGFASPALAWGSYAEKVAASTLQMAKKPESLSFAEAAAVPCAGLTAWDAVVRVARARTGQRILVHAGAGGVGHFAVQFARYFGAHVIATGSESSLDYLREIGADEVVDYRKQRFEEVLGKVDVVVDLIGNVKDDTGSRSLNVLKSDGLYLNIPTGSWPEYAEASEAAGVRYSHIKVEPDGQNLAIIARLLESGDVKVNLDSVFPLDQVNEALQQQAEGHTRGKIVLKVR</sequence>
<dbReference type="InterPro" id="IPR050700">
    <property type="entry name" value="YIM1/Zinc_Alcohol_DH_Fams"/>
</dbReference>
<dbReference type="Pfam" id="PF08240">
    <property type="entry name" value="ADH_N"/>
    <property type="match status" value="1"/>
</dbReference>
<keyword evidence="3" id="KW-0456">Lyase</keyword>
<dbReference type="GO" id="GO:0008270">
    <property type="term" value="F:zinc ion binding"/>
    <property type="evidence" value="ECO:0007669"/>
    <property type="project" value="InterPro"/>
</dbReference>
<dbReference type="Gene3D" id="3.90.180.10">
    <property type="entry name" value="Medium-chain alcohol dehydrogenases, catalytic domain"/>
    <property type="match status" value="1"/>
</dbReference>
<dbReference type="InterPro" id="IPR020843">
    <property type="entry name" value="ER"/>
</dbReference>
<dbReference type="GO" id="GO:0016829">
    <property type="term" value="F:lyase activity"/>
    <property type="evidence" value="ECO:0007669"/>
    <property type="project" value="UniProtKB-KW"/>
</dbReference>
<dbReference type="SMART" id="SM00829">
    <property type="entry name" value="PKS_ER"/>
    <property type="match status" value="1"/>
</dbReference>
<dbReference type="Gene3D" id="3.40.50.720">
    <property type="entry name" value="NAD(P)-binding Rossmann-like Domain"/>
    <property type="match status" value="1"/>
</dbReference>
<dbReference type="InterPro" id="IPR002364">
    <property type="entry name" value="Quin_OxRdtase/zeta-crystal_CS"/>
</dbReference>
<dbReference type="InterPro" id="IPR011032">
    <property type="entry name" value="GroES-like_sf"/>
</dbReference>
<reference evidence="3 4" key="1">
    <citation type="submission" date="2017-02" db="EMBL/GenBank/DDBJ databases">
        <authorList>
            <person name="Peterson S.W."/>
        </authorList>
    </citation>
    <scope>NUCLEOTIDE SEQUENCE [LARGE SCALE GENOMIC DNA]</scope>
    <source>
        <strain evidence="3 4">LMG 22410</strain>
    </source>
</reference>
<dbReference type="SUPFAM" id="SSF50129">
    <property type="entry name" value="GroES-like"/>
    <property type="match status" value="1"/>
</dbReference>
<gene>
    <name evidence="3" type="ORF">CZ674_11900</name>
</gene>
<dbReference type="PROSITE" id="PS01162">
    <property type="entry name" value="QOR_ZETA_CRYSTAL"/>
    <property type="match status" value="1"/>
</dbReference>
<evidence type="ECO:0000313" key="4">
    <source>
        <dbReference type="Proteomes" id="UP000195787"/>
    </source>
</evidence>